<dbReference type="SUPFAM" id="SSF53067">
    <property type="entry name" value="Actin-like ATPase domain"/>
    <property type="match status" value="2"/>
</dbReference>
<evidence type="ECO:0000313" key="2">
    <source>
        <dbReference type="Proteomes" id="UP001365542"/>
    </source>
</evidence>
<dbReference type="CDD" id="cd10170">
    <property type="entry name" value="ASKHA_NBD_HSP70"/>
    <property type="match status" value="1"/>
</dbReference>
<dbReference type="AlphaFoldDB" id="A0AAV9X470"/>
<protein>
    <recommendedName>
        <fullName evidence="3">Actin-like ATPase domain-containing protein</fullName>
    </recommendedName>
</protein>
<dbReference type="PANTHER" id="PTHR14187:SF5">
    <property type="entry name" value="HEAT SHOCK 70 KDA PROTEIN 12A"/>
    <property type="match status" value="1"/>
</dbReference>
<keyword evidence="2" id="KW-1185">Reference proteome</keyword>
<dbReference type="Gene3D" id="3.90.640.10">
    <property type="entry name" value="Actin, Chain A, domain 4"/>
    <property type="match status" value="1"/>
</dbReference>
<dbReference type="Proteomes" id="UP001365542">
    <property type="component" value="Unassembled WGS sequence"/>
</dbReference>
<sequence>MNKPDLAVAIDFGTTFSGLAYMQVGRNEMLGHLSNWPGATGQLNKVPTVISYERDIRPNTWVPSAFGFAAEAAPPSQRCAMFKMCWDEEEDENMEPEPWQTWVKLGKSITDVVKDYIQLLYDHMLSTFNDQGLSPNNINYNILFTVPAQFEVLEVERFKSIVNSTGFKNHTVSVSLREPEAAILYTINHGMKPLMPTGQCIVLCDAGGGTVDIASYKVVELEPKVKIEQVDIVSGAPCGSIIIDRNFKNFLYRECIDDHWRPFFQTPDGLAHLHLMCQTFTSRKEVFNNSINVPYITLSVSPPNLTGPNIQNGILKFSRSKMCELFEESVTGTITCLNKHVMRCVAEGYQIKSIFLVGGLGSSKYLHNQVKVYIAGIPGNIEVIQPMSAEYAVIRGAIETHQSDLLGYDQQIAVKLCPASYGVKCNRPWDPRIHSRALDEQYVNPVTKKLMAIGQISWMIRKGDKITGKKMVEIKENFSRSFKKSPEVWGDAIVMCTLDYPPNRMTEDVKEICTLRSDMSRLAMNEFTKQKAPEWTFWRRKKFYRCEFDIIFKIGLTDIEFALWFKEKLRSDLLKIAWSDAKFTA</sequence>
<dbReference type="Gene3D" id="3.30.420.40">
    <property type="match status" value="2"/>
</dbReference>
<evidence type="ECO:0000313" key="1">
    <source>
        <dbReference type="EMBL" id="KAK6533826.1"/>
    </source>
</evidence>
<organism evidence="1 2">
    <name type="scientific">Orbilia ellipsospora</name>
    <dbReference type="NCBI Taxonomy" id="2528407"/>
    <lineage>
        <taxon>Eukaryota</taxon>
        <taxon>Fungi</taxon>
        <taxon>Dikarya</taxon>
        <taxon>Ascomycota</taxon>
        <taxon>Pezizomycotina</taxon>
        <taxon>Orbiliomycetes</taxon>
        <taxon>Orbiliales</taxon>
        <taxon>Orbiliaceae</taxon>
        <taxon>Orbilia</taxon>
    </lineage>
</organism>
<name>A0AAV9X470_9PEZI</name>
<dbReference type="PANTHER" id="PTHR14187">
    <property type="entry name" value="ALPHA KINASE/ELONGATION FACTOR 2 KINASE"/>
    <property type="match status" value="1"/>
</dbReference>
<dbReference type="EMBL" id="JAVHJO010000011">
    <property type="protein sequence ID" value="KAK6533826.1"/>
    <property type="molecule type" value="Genomic_DNA"/>
</dbReference>
<gene>
    <name evidence="1" type="ORF">TWF694_002755</name>
</gene>
<accession>A0AAV9X470</accession>
<dbReference type="InterPro" id="IPR043129">
    <property type="entry name" value="ATPase_NBD"/>
</dbReference>
<proteinExistence type="predicted"/>
<comment type="caution">
    <text evidence="1">The sequence shown here is derived from an EMBL/GenBank/DDBJ whole genome shotgun (WGS) entry which is preliminary data.</text>
</comment>
<reference evidence="1 2" key="1">
    <citation type="submission" date="2019-10" db="EMBL/GenBank/DDBJ databases">
        <authorList>
            <person name="Palmer J.M."/>
        </authorList>
    </citation>
    <scope>NUCLEOTIDE SEQUENCE [LARGE SCALE GENOMIC DNA]</scope>
    <source>
        <strain evidence="1 2">TWF694</strain>
    </source>
</reference>
<evidence type="ECO:0008006" key="3">
    <source>
        <dbReference type="Google" id="ProtNLM"/>
    </source>
</evidence>